<proteinExistence type="predicted"/>
<evidence type="ECO:0000256" key="2">
    <source>
        <dbReference type="ARBA" id="ARBA00022737"/>
    </source>
</evidence>
<evidence type="ECO:0000313" key="5">
    <source>
        <dbReference type="Proteomes" id="UP000267517"/>
    </source>
</evidence>
<feature type="compositionally biased region" description="Polar residues" evidence="3">
    <location>
        <begin position="47"/>
        <end position="56"/>
    </location>
</feature>
<dbReference type="InterPro" id="IPR032675">
    <property type="entry name" value="LRR_dom_sf"/>
</dbReference>
<evidence type="ECO:0000256" key="3">
    <source>
        <dbReference type="SAM" id="MobiDB-lite"/>
    </source>
</evidence>
<dbReference type="SUPFAM" id="SSF52058">
    <property type="entry name" value="L domain-like"/>
    <property type="match status" value="2"/>
</dbReference>
<feature type="region of interest" description="Disordered" evidence="3">
    <location>
        <begin position="47"/>
        <end position="67"/>
    </location>
</feature>
<dbReference type="GO" id="GO:0035591">
    <property type="term" value="F:signaling adaptor activity"/>
    <property type="evidence" value="ECO:0007669"/>
    <property type="project" value="TreeGrafter"/>
</dbReference>
<dbReference type="PANTHER" id="PTHR47566:SF1">
    <property type="entry name" value="PROTEIN NUD1"/>
    <property type="match status" value="1"/>
</dbReference>
<reference evidence="4 5" key="1">
    <citation type="submission" date="2017-05" db="EMBL/GenBank/DDBJ databases">
        <title>whole genome sequence of Prevotella melaninogenica GAI 07411.</title>
        <authorList>
            <person name="Kondo Y."/>
            <person name="Hoshino T."/>
        </authorList>
    </citation>
    <scope>NUCLEOTIDE SEQUENCE [LARGE SCALE GENOMIC DNA]</scope>
    <source>
        <strain evidence="4 5">GAI 07411</strain>
    </source>
</reference>
<sequence>MCIFVAINFKKYLFMKRILLFLSMLLLVGGTTMASLNGACPNYSAHLSNNESSTPTHHMRGAEQRNGNNAGSSALDVVALKKDNVNAQTLEQEGNKDQITFRTDKSVGEEIYLEISYPLGSNIESITVEGATLTKSEDFPNLLKSNRTYKLTSQEVRIIGEVSDFICANNKITSLDLSKCPNLRYLVCSNNLLESLHVDNCTNLSTLECNDNKIKELDLSYAKNLYSLDCSDNKITTLKTSLESITEIDCRYNEIKELNISAANQLVRLNCGFNKLNKLSIDNCPLLSVLIFSNNNISELSVQYNPKLIYVGAIESTTNMSLIEQLVASLPTVGDASNRQGDFRLVPSIEFISEFIEQYGINFLNALTKNLNNKGWKSTDVTGAEIPNFSETPYISFTTNKSVGETINVQLKMLPGANVEDIQLEGATLVSSTLKRDSERFSEYYFQTYKLTSNTVKILGHVSDLLCPNNELTSIDISNPELLFLEFPDNHITTVDTKKAKKLIRLDCSRNNFTTLDVSTNKALRVLICTENNISTLNLPQDGKLNYLFCSNNKLNELNISNTVGVLRAVYCNDNQITKLTITDHDGLMGIDCCRNNITEINIANNPNLKNLDIHKNKITLEQMEQLANDLPVESDPSNYERILILKDIVGEENKYSTEIINKILSKGWKVEDTNNVSLGISAIENDKNQPRKVFDLNGREVNENQVKGVVIIKQGNKTYKKVVK</sequence>
<dbReference type="Gene3D" id="3.80.10.10">
    <property type="entry name" value="Ribonuclease Inhibitor"/>
    <property type="match status" value="2"/>
</dbReference>
<accession>A0A250KKK3</accession>
<dbReference type="AlphaFoldDB" id="A0A250KKK3"/>
<evidence type="ECO:0000313" key="4">
    <source>
        <dbReference type="EMBL" id="BBA30201.1"/>
    </source>
</evidence>
<gene>
    <name evidence="4" type="ORF">PMEL_200729</name>
</gene>
<organism evidence="4 5">
    <name type="scientific">Prevotella melaninogenica</name>
    <dbReference type="NCBI Taxonomy" id="28132"/>
    <lineage>
        <taxon>Bacteria</taxon>
        <taxon>Pseudomonadati</taxon>
        <taxon>Bacteroidota</taxon>
        <taxon>Bacteroidia</taxon>
        <taxon>Bacteroidales</taxon>
        <taxon>Prevotellaceae</taxon>
        <taxon>Prevotella</taxon>
    </lineage>
</organism>
<keyword evidence="2" id="KW-0677">Repeat</keyword>
<evidence type="ECO:0000256" key="1">
    <source>
        <dbReference type="ARBA" id="ARBA00022614"/>
    </source>
</evidence>
<keyword evidence="1" id="KW-0433">Leucine-rich repeat</keyword>
<dbReference type="EMBL" id="AP018050">
    <property type="protein sequence ID" value="BBA30201.1"/>
    <property type="molecule type" value="Genomic_DNA"/>
</dbReference>
<protein>
    <submittedName>
        <fullName evidence="4">Internalin</fullName>
    </submittedName>
</protein>
<dbReference type="PANTHER" id="PTHR47566">
    <property type="match status" value="1"/>
</dbReference>
<dbReference type="Proteomes" id="UP000267517">
    <property type="component" value="Chromosome II"/>
</dbReference>
<dbReference type="InterPro" id="IPR052574">
    <property type="entry name" value="CDIRP"/>
</dbReference>
<name>A0A250KKK3_9BACT</name>